<evidence type="ECO:0000313" key="4">
    <source>
        <dbReference type="Proteomes" id="UP001608902"/>
    </source>
</evidence>
<feature type="chain" id="PRO_5044781118" evidence="2">
    <location>
        <begin position="20"/>
        <end position="329"/>
    </location>
</feature>
<feature type="signal peptide" evidence="2">
    <location>
        <begin position="1"/>
        <end position="19"/>
    </location>
</feature>
<name>A0ABD6EHJ0_9BILA</name>
<reference evidence="3 4" key="1">
    <citation type="submission" date="2024-08" db="EMBL/GenBank/DDBJ databases">
        <title>Gnathostoma spinigerum genome.</title>
        <authorList>
            <person name="Gonzalez-Bertolin B."/>
            <person name="Monzon S."/>
            <person name="Zaballos A."/>
            <person name="Jimenez P."/>
            <person name="Dekumyoy P."/>
            <person name="Varona S."/>
            <person name="Cuesta I."/>
            <person name="Sumanam S."/>
            <person name="Adisakwattana P."/>
            <person name="Gasser R.B."/>
            <person name="Hernandez-Gonzalez A."/>
            <person name="Young N.D."/>
            <person name="Perteguer M.J."/>
        </authorList>
    </citation>
    <scope>NUCLEOTIDE SEQUENCE [LARGE SCALE GENOMIC DNA]</scope>
    <source>
        <strain evidence="3">AL3</strain>
        <tissue evidence="3">Liver</tissue>
    </source>
</reference>
<organism evidence="3 4">
    <name type="scientific">Gnathostoma spinigerum</name>
    <dbReference type="NCBI Taxonomy" id="75299"/>
    <lineage>
        <taxon>Eukaryota</taxon>
        <taxon>Metazoa</taxon>
        <taxon>Ecdysozoa</taxon>
        <taxon>Nematoda</taxon>
        <taxon>Chromadorea</taxon>
        <taxon>Rhabditida</taxon>
        <taxon>Spirurina</taxon>
        <taxon>Gnathostomatomorpha</taxon>
        <taxon>Gnathostomatoidea</taxon>
        <taxon>Gnathostomatidae</taxon>
        <taxon>Gnathostoma</taxon>
    </lineage>
</organism>
<protein>
    <submittedName>
        <fullName evidence="3">Uncharacterized protein</fullName>
    </submittedName>
</protein>
<keyword evidence="2" id="KW-0732">Signal</keyword>
<keyword evidence="4" id="KW-1185">Reference proteome</keyword>
<gene>
    <name evidence="3" type="ORF">AB6A40_002736</name>
</gene>
<feature type="compositionally biased region" description="Polar residues" evidence="1">
    <location>
        <begin position="279"/>
        <end position="289"/>
    </location>
</feature>
<evidence type="ECO:0000256" key="1">
    <source>
        <dbReference type="SAM" id="MobiDB-lite"/>
    </source>
</evidence>
<feature type="compositionally biased region" description="Low complexity" evidence="1">
    <location>
        <begin position="264"/>
        <end position="273"/>
    </location>
</feature>
<evidence type="ECO:0000256" key="2">
    <source>
        <dbReference type="SAM" id="SignalP"/>
    </source>
</evidence>
<evidence type="ECO:0000313" key="3">
    <source>
        <dbReference type="EMBL" id="MFH4976027.1"/>
    </source>
</evidence>
<feature type="region of interest" description="Disordered" evidence="1">
    <location>
        <begin position="180"/>
        <end position="207"/>
    </location>
</feature>
<comment type="caution">
    <text evidence="3">The sequence shown here is derived from an EMBL/GenBank/DDBJ whole genome shotgun (WGS) entry which is preliminary data.</text>
</comment>
<dbReference type="AlphaFoldDB" id="A0ABD6EHJ0"/>
<feature type="region of interest" description="Disordered" evidence="1">
    <location>
        <begin position="222"/>
        <end position="312"/>
    </location>
</feature>
<dbReference type="Proteomes" id="UP001608902">
    <property type="component" value="Unassembled WGS sequence"/>
</dbReference>
<proteinExistence type="predicted"/>
<sequence length="329" mass="35429">MLTSTVVVILLGCLRRVNAVCTTASFCLIPNIVVSRSDGDTTFQPLYYNPQSYPDPLPYGYPSLTVKFTNQAPSSNGNLYSYTDQQPYAYSGSATVSPPYQEGSSQYLSQYHATLVQSYSTPAPTSYSSANNYYDYSEYYRNAGTPSPTQGGYTAANPNLYGYSGWNGASMKQNGYNTYSSHPASSATRTHTMSAAPSADTWRNPSSSCPFRKCEKNSYGYQGWNGAPPKQDGYEPLTSRFNNLPTYPSSATYPANYPPPPPSRASSTSNPSSCPYRGCSSNNAASSSLPGIPNRASFGPTQSFEAPSKDGNPAMLLSVVKSLPGFDSN</sequence>
<accession>A0ABD6EHJ0</accession>
<dbReference type="EMBL" id="JBGFUD010001263">
    <property type="protein sequence ID" value="MFH4976027.1"/>
    <property type="molecule type" value="Genomic_DNA"/>
</dbReference>